<reference evidence="2" key="1">
    <citation type="journal article" date="2022" name="Front. Genet.">
        <title>Chromosome-Scale Assembly of the Dendrobium nobile Genome Provides Insights Into the Molecular Mechanism of the Biosynthesis of the Medicinal Active Ingredient of Dendrobium.</title>
        <authorList>
            <person name="Xu Q."/>
            <person name="Niu S.-C."/>
            <person name="Li K.-L."/>
            <person name="Zheng P.-J."/>
            <person name="Zhang X.-J."/>
            <person name="Jia Y."/>
            <person name="Liu Y."/>
            <person name="Niu Y.-X."/>
            <person name="Yu L.-H."/>
            <person name="Chen D.-F."/>
            <person name="Zhang G.-Q."/>
        </authorList>
    </citation>
    <scope>NUCLEOTIDE SEQUENCE</scope>
    <source>
        <tissue evidence="2">Leaf</tissue>
    </source>
</reference>
<name>A0A8T3ABT3_DENNO</name>
<organism evidence="2 3">
    <name type="scientific">Dendrobium nobile</name>
    <name type="common">Orchid</name>
    <dbReference type="NCBI Taxonomy" id="94219"/>
    <lineage>
        <taxon>Eukaryota</taxon>
        <taxon>Viridiplantae</taxon>
        <taxon>Streptophyta</taxon>
        <taxon>Embryophyta</taxon>
        <taxon>Tracheophyta</taxon>
        <taxon>Spermatophyta</taxon>
        <taxon>Magnoliopsida</taxon>
        <taxon>Liliopsida</taxon>
        <taxon>Asparagales</taxon>
        <taxon>Orchidaceae</taxon>
        <taxon>Epidendroideae</taxon>
        <taxon>Malaxideae</taxon>
        <taxon>Dendrobiinae</taxon>
        <taxon>Dendrobium</taxon>
    </lineage>
</organism>
<feature type="region of interest" description="Disordered" evidence="1">
    <location>
        <begin position="31"/>
        <end position="66"/>
    </location>
</feature>
<accession>A0A8T3ABT3</accession>
<dbReference type="Proteomes" id="UP000829196">
    <property type="component" value="Unassembled WGS sequence"/>
</dbReference>
<proteinExistence type="predicted"/>
<comment type="caution">
    <text evidence="2">The sequence shown here is derived from an EMBL/GenBank/DDBJ whole genome shotgun (WGS) entry which is preliminary data.</text>
</comment>
<feature type="compositionally biased region" description="Basic and acidic residues" evidence="1">
    <location>
        <begin position="31"/>
        <end position="56"/>
    </location>
</feature>
<protein>
    <submittedName>
        <fullName evidence="2">Uncharacterized protein</fullName>
    </submittedName>
</protein>
<dbReference type="EMBL" id="JAGYWB010000017">
    <property type="protein sequence ID" value="KAI0493986.1"/>
    <property type="molecule type" value="Genomic_DNA"/>
</dbReference>
<evidence type="ECO:0000313" key="2">
    <source>
        <dbReference type="EMBL" id="KAI0493986.1"/>
    </source>
</evidence>
<sequence length="66" mass="7215">MLEEQSRIAAKDAGKQRATVLLSDQNVIASDQREGKVDEVGLDGTKEPEKQLHSERAPTSLPIELS</sequence>
<dbReference type="AlphaFoldDB" id="A0A8T3ABT3"/>
<gene>
    <name evidence="2" type="ORF">KFK09_024116</name>
</gene>
<keyword evidence="3" id="KW-1185">Reference proteome</keyword>
<evidence type="ECO:0000313" key="3">
    <source>
        <dbReference type="Proteomes" id="UP000829196"/>
    </source>
</evidence>
<evidence type="ECO:0000256" key="1">
    <source>
        <dbReference type="SAM" id="MobiDB-lite"/>
    </source>
</evidence>